<dbReference type="PANTHER" id="PTHR34986:SF1">
    <property type="entry name" value="PROTEIN YIAL"/>
    <property type="match status" value="1"/>
</dbReference>
<dbReference type="InterPro" id="IPR037012">
    <property type="entry name" value="NanQ/TabA/YiaL_sf"/>
</dbReference>
<dbReference type="RefSeq" id="WP_180282592.1">
    <property type="nucleotide sequence ID" value="NZ_JABFDB010000009.1"/>
</dbReference>
<dbReference type="Pfam" id="PF04074">
    <property type="entry name" value="DUF386"/>
    <property type="match status" value="1"/>
</dbReference>
<dbReference type="NCBIfam" id="TIGR00022">
    <property type="entry name" value="YhcH/YjgK/YiaL family protein"/>
    <property type="match status" value="1"/>
</dbReference>
<evidence type="ECO:0000313" key="2">
    <source>
        <dbReference type="Proteomes" id="UP000584642"/>
    </source>
</evidence>
<dbReference type="Proteomes" id="UP000584642">
    <property type="component" value="Unassembled WGS sequence"/>
</dbReference>
<organism evidence="1 2">
    <name type="scientific">Azospirillum oleiclasticum</name>
    <dbReference type="NCBI Taxonomy" id="2735135"/>
    <lineage>
        <taxon>Bacteria</taxon>
        <taxon>Pseudomonadati</taxon>
        <taxon>Pseudomonadota</taxon>
        <taxon>Alphaproteobacteria</taxon>
        <taxon>Rhodospirillales</taxon>
        <taxon>Azospirillaceae</taxon>
        <taxon>Azospirillum</taxon>
    </lineage>
</organism>
<dbReference type="PANTHER" id="PTHR34986">
    <property type="entry name" value="EVOLVED BETA-GALACTOSIDASE SUBUNIT BETA"/>
    <property type="match status" value="1"/>
</dbReference>
<evidence type="ECO:0000313" key="1">
    <source>
        <dbReference type="EMBL" id="NYZ20810.1"/>
    </source>
</evidence>
<dbReference type="Gene3D" id="2.60.120.370">
    <property type="entry name" value="YhcH/YjgK/YiaL"/>
    <property type="match status" value="1"/>
</dbReference>
<accession>A0ABX2TDM0</accession>
<comment type="caution">
    <text evidence="1">The sequence shown here is derived from an EMBL/GenBank/DDBJ whole genome shotgun (WGS) entry which is preliminary data.</text>
</comment>
<dbReference type="InterPro" id="IPR004375">
    <property type="entry name" value="NanQ/TabA/YiaL"/>
</dbReference>
<gene>
    <name evidence="1" type="ORF">HND93_13935</name>
</gene>
<proteinExistence type="predicted"/>
<dbReference type="SUPFAM" id="SSF51197">
    <property type="entry name" value="Clavaminate synthase-like"/>
    <property type="match status" value="1"/>
</dbReference>
<dbReference type="EMBL" id="JABFDB010000009">
    <property type="protein sequence ID" value="NYZ20810.1"/>
    <property type="molecule type" value="Genomic_DNA"/>
</dbReference>
<keyword evidence="2" id="KW-1185">Reference proteome</keyword>
<sequence>MLFGNVHTLQDMAGWLPEPIRIAVEHLRDTDFLAMPVGNYELRGQDIVVQVFDVTTRVIEQTRPEVHRKHIDVQFLCRGHERIGVAVDTGNNKVAEDLLEQRDLLFYEAMEDESTLTMRPGNFAVFFPTDVHRPACVDGEPERVRKVVIKIRTALLAAHPPS</sequence>
<name>A0ABX2TDM0_9PROT</name>
<reference evidence="1 2" key="1">
    <citation type="submission" date="2020-05" db="EMBL/GenBank/DDBJ databases">
        <title>Azospirillum oleiclasticum sp. nov, a nitrogen-fixing and heavy crude oil-emulsifying bacterium isolated from the crude oil of Yumen Oilfield.</title>
        <authorList>
            <person name="Wu D."/>
            <person name="Cai M."/>
            <person name="Zhang X."/>
        </authorList>
    </citation>
    <scope>NUCLEOTIDE SEQUENCE [LARGE SCALE GENOMIC DNA]</scope>
    <source>
        <strain evidence="1 2">ROY-1-1-2</strain>
    </source>
</reference>
<protein>
    <submittedName>
        <fullName evidence="1">YhcH/YjgK/YiaL family protein</fullName>
    </submittedName>
</protein>